<evidence type="ECO:0000313" key="1">
    <source>
        <dbReference type="EMBL" id="KAJ8618774.1"/>
    </source>
</evidence>
<proteinExistence type="predicted"/>
<accession>A0ACC2KCA3</accession>
<name>A0ACC2KCA3_PERAE</name>
<keyword evidence="2" id="KW-1185">Reference proteome</keyword>
<comment type="caution">
    <text evidence="1">The sequence shown here is derived from an EMBL/GenBank/DDBJ whole genome shotgun (WGS) entry which is preliminary data.</text>
</comment>
<dbReference type="EMBL" id="CM056812">
    <property type="protein sequence ID" value="KAJ8618774.1"/>
    <property type="molecule type" value="Genomic_DNA"/>
</dbReference>
<reference evidence="1 2" key="1">
    <citation type="journal article" date="2022" name="Hortic Res">
        <title>A haplotype resolved chromosomal level avocado genome allows analysis of novel avocado genes.</title>
        <authorList>
            <person name="Nath O."/>
            <person name="Fletcher S.J."/>
            <person name="Hayward A."/>
            <person name="Shaw L.M."/>
            <person name="Masouleh A.K."/>
            <person name="Furtado A."/>
            <person name="Henry R.J."/>
            <person name="Mitter N."/>
        </authorList>
    </citation>
    <scope>NUCLEOTIDE SEQUENCE [LARGE SCALE GENOMIC DNA]</scope>
    <source>
        <strain evidence="2">cv. Hass</strain>
    </source>
</reference>
<sequence>MFMIFSINDEDNGASVLSSACGSTWDLICYIEKFCVANLLKMVVVLALFYIVLMFFYLLYKAGICDCIGRSLCKMVWAFCSSCFYAWEYGCMFLWIKLKNLKRMRRDHVRDILEEYDVSDNELADESLSYRHAPRAIELRRSFSCRSRERRRIHIRRSLRPRSHRIKVGISRDPVYSNRDMGKHVKTVHDIKVTQTSKFVQKGRANRVCRRRRW</sequence>
<organism evidence="1 2">
    <name type="scientific">Persea americana</name>
    <name type="common">Avocado</name>
    <dbReference type="NCBI Taxonomy" id="3435"/>
    <lineage>
        <taxon>Eukaryota</taxon>
        <taxon>Viridiplantae</taxon>
        <taxon>Streptophyta</taxon>
        <taxon>Embryophyta</taxon>
        <taxon>Tracheophyta</taxon>
        <taxon>Spermatophyta</taxon>
        <taxon>Magnoliopsida</taxon>
        <taxon>Magnoliidae</taxon>
        <taxon>Laurales</taxon>
        <taxon>Lauraceae</taxon>
        <taxon>Persea</taxon>
    </lineage>
</organism>
<protein>
    <submittedName>
        <fullName evidence="1">Uncharacterized protein</fullName>
    </submittedName>
</protein>
<dbReference type="Proteomes" id="UP001234297">
    <property type="component" value="Chromosome 4"/>
</dbReference>
<evidence type="ECO:0000313" key="2">
    <source>
        <dbReference type="Proteomes" id="UP001234297"/>
    </source>
</evidence>
<gene>
    <name evidence="1" type="ORF">MRB53_014960</name>
</gene>